<evidence type="ECO:0000256" key="6">
    <source>
        <dbReference type="ARBA" id="ARBA00022989"/>
    </source>
</evidence>
<proteinExistence type="inferred from homology"/>
<comment type="caution">
    <text evidence="9">The sequence shown here is derived from an EMBL/GenBank/DDBJ whole genome shotgun (WGS) entry which is preliminary data.</text>
</comment>
<evidence type="ECO:0000256" key="1">
    <source>
        <dbReference type="ARBA" id="ARBA00004651"/>
    </source>
</evidence>
<dbReference type="InterPro" id="IPR002781">
    <property type="entry name" value="TM_pro_TauE-like"/>
</dbReference>
<keyword evidence="10" id="KW-1185">Reference proteome</keyword>
<evidence type="ECO:0000256" key="8">
    <source>
        <dbReference type="RuleBase" id="RU363041"/>
    </source>
</evidence>
<comment type="similarity">
    <text evidence="2 8">Belongs to the 4-toluene sulfonate uptake permease (TSUP) (TC 2.A.102) family.</text>
</comment>
<accession>A0A8J7MUE2</accession>
<dbReference type="GO" id="GO:0005886">
    <property type="term" value="C:plasma membrane"/>
    <property type="evidence" value="ECO:0007669"/>
    <property type="project" value="UniProtKB-SubCell"/>
</dbReference>
<name>A0A8J7MUE2_9RHOB</name>
<evidence type="ECO:0000256" key="3">
    <source>
        <dbReference type="ARBA" id="ARBA00022448"/>
    </source>
</evidence>
<keyword evidence="7 8" id="KW-0472">Membrane</keyword>
<comment type="subcellular location">
    <subcellularLocation>
        <location evidence="1 8">Cell membrane</location>
        <topology evidence="1 8">Multi-pass membrane protein</topology>
    </subcellularLocation>
</comment>
<dbReference type="PANTHER" id="PTHR30269:SF37">
    <property type="entry name" value="MEMBRANE TRANSPORTER PROTEIN"/>
    <property type="match status" value="1"/>
</dbReference>
<gene>
    <name evidence="9" type="ORF">JI744_17040</name>
</gene>
<reference evidence="9" key="1">
    <citation type="submission" date="2021-01" db="EMBL/GenBank/DDBJ databases">
        <title>Genome seq and assembly of Tabrizicola sp. KVB23.</title>
        <authorList>
            <person name="Chhetri G."/>
        </authorList>
    </citation>
    <scope>NUCLEOTIDE SEQUENCE</scope>
    <source>
        <strain evidence="9">KVB23</strain>
    </source>
</reference>
<feature type="transmembrane region" description="Helical" evidence="8">
    <location>
        <begin position="224"/>
        <end position="242"/>
    </location>
</feature>
<evidence type="ECO:0000256" key="2">
    <source>
        <dbReference type="ARBA" id="ARBA00009142"/>
    </source>
</evidence>
<feature type="transmembrane region" description="Helical" evidence="8">
    <location>
        <begin position="7"/>
        <end position="32"/>
    </location>
</feature>
<evidence type="ECO:0000256" key="4">
    <source>
        <dbReference type="ARBA" id="ARBA00022475"/>
    </source>
</evidence>
<keyword evidence="4 8" id="KW-1003">Cell membrane</keyword>
<keyword evidence="3" id="KW-0813">Transport</keyword>
<feature type="transmembrane region" description="Helical" evidence="8">
    <location>
        <begin position="96"/>
        <end position="115"/>
    </location>
</feature>
<evidence type="ECO:0000256" key="5">
    <source>
        <dbReference type="ARBA" id="ARBA00022692"/>
    </source>
</evidence>
<dbReference type="AlphaFoldDB" id="A0A8J7MUE2"/>
<evidence type="ECO:0000313" key="10">
    <source>
        <dbReference type="Proteomes" id="UP000619033"/>
    </source>
</evidence>
<evidence type="ECO:0000313" key="9">
    <source>
        <dbReference type="EMBL" id="MBL4929812.1"/>
    </source>
</evidence>
<dbReference type="PANTHER" id="PTHR30269">
    <property type="entry name" value="TRANSMEMBRANE PROTEIN YFCA"/>
    <property type="match status" value="1"/>
</dbReference>
<keyword evidence="5 8" id="KW-0812">Transmembrane</keyword>
<dbReference type="InterPro" id="IPR052017">
    <property type="entry name" value="TSUP"/>
</dbReference>
<evidence type="ECO:0000256" key="7">
    <source>
        <dbReference type="ARBA" id="ARBA00023136"/>
    </source>
</evidence>
<protein>
    <recommendedName>
        <fullName evidence="8">Probable membrane transporter protein</fullName>
    </recommendedName>
</protein>
<feature type="transmembrane region" description="Helical" evidence="8">
    <location>
        <begin position="164"/>
        <end position="186"/>
    </location>
</feature>
<feature type="transmembrane region" description="Helical" evidence="8">
    <location>
        <begin position="198"/>
        <end position="217"/>
    </location>
</feature>
<dbReference type="Proteomes" id="UP000619033">
    <property type="component" value="Unassembled WGS sequence"/>
</dbReference>
<dbReference type="Pfam" id="PF01925">
    <property type="entry name" value="TauE"/>
    <property type="match status" value="1"/>
</dbReference>
<dbReference type="EMBL" id="JAESVP010000011">
    <property type="protein sequence ID" value="MBL4929812.1"/>
    <property type="molecule type" value="Genomic_DNA"/>
</dbReference>
<dbReference type="RefSeq" id="WP_202662382.1">
    <property type="nucleotide sequence ID" value="NZ_JAESVP010000011.1"/>
</dbReference>
<sequence length="250" mass="26558">MGGWEFWVVAVVAAVMTGMGKGGLPIVGALVVPLLSLVISPVVAAGLMLPVYVVSDWFGLYAYRKEFDRRVLAIAIVGLTIGVAVGWATASVVPEFWVTALVGLISVAFALNQLLRRPAVEEPKRAEVGPGLAWCTVAGFTSFVSHTGGPPYQVWTLPLGMRKAAFAGTSTIAFAYANAIKLIPYFFLGQINLHSLELAAVLMPVAAAAVFLGVWLVKVLPEKLFFRVVTWSLLIIGAQLVYKGLSAALG</sequence>
<feature type="transmembrane region" description="Helical" evidence="8">
    <location>
        <begin position="71"/>
        <end position="90"/>
    </location>
</feature>
<organism evidence="9 10">
    <name type="scientific">Fuscibacter oryzae</name>
    <dbReference type="NCBI Taxonomy" id="2803939"/>
    <lineage>
        <taxon>Bacteria</taxon>
        <taxon>Pseudomonadati</taxon>
        <taxon>Pseudomonadota</taxon>
        <taxon>Alphaproteobacteria</taxon>
        <taxon>Rhodobacterales</taxon>
        <taxon>Paracoccaceae</taxon>
        <taxon>Fuscibacter</taxon>
    </lineage>
</organism>
<keyword evidence="6 8" id="KW-1133">Transmembrane helix</keyword>
<feature type="transmembrane region" description="Helical" evidence="8">
    <location>
        <begin position="38"/>
        <end position="59"/>
    </location>
</feature>